<feature type="disulfide bond" evidence="12">
    <location>
        <begin position="957"/>
        <end position="984"/>
    </location>
</feature>
<evidence type="ECO:0000256" key="4">
    <source>
        <dbReference type="ARBA" id="ARBA00022536"/>
    </source>
</evidence>
<dbReference type="PROSITE" id="PS50022">
    <property type="entry name" value="FA58C_3"/>
    <property type="match status" value="1"/>
</dbReference>
<dbReference type="InterPro" id="IPR008979">
    <property type="entry name" value="Galactose-bd-like_sf"/>
</dbReference>
<dbReference type="SUPFAM" id="SSF49899">
    <property type="entry name" value="Concanavalin A-like lectins/glucanases"/>
    <property type="match status" value="4"/>
</dbReference>
<dbReference type="SMART" id="SM00181">
    <property type="entry name" value="EGF"/>
    <property type="match status" value="2"/>
</dbReference>
<evidence type="ECO:0000313" key="19">
    <source>
        <dbReference type="EMBL" id="KYO18229.1"/>
    </source>
</evidence>
<dbReference type="InterPro" id="IPR001791">
    <property type="entry name" value="Laminin_G"/>
</dbReference>
<evidence type="ECO:0000256" key="12">
    <source>
        <dbReference type="PROSITE-ProRule" id="PRU00122"/>
    </source>
</evidence>
<dbReference type="InterPro" id="IPR000421">
    <property type="entry name" value="FA58C"/>
</dbReference>
<evidence type="ECO:0000256" key="2">
    <source>
        <dbReference type="ARBA" id="ARBA00004479"/>
    </source>
</evidence>
<feature type="signal peptide" evidence="14">
    <location>
        <begin position="1"/>
        <end position="26"/>
    </location>
</feature>
<evidence type="ECO:0000256" key="10">
    <source>
        <dbReference type="ARBA" id="ARBA00023157"/>
    </source>
</evidence>
<dbReference type="Gene3D" id="2.60.120.1000">
    <property type="match status" value="1"/>
</dbReference>
<reference evidence="19 20" key="1">
    <citation type="journal article" date="2012" name="Genome Biol.">
        <title>Sequencing three crocodilian genomes to illuminate the evolution of archosaurs and amniotes.</title>
        <authorList>
            <person name="St John J.A."/>
            <person name="Braun E.L."/>
            <person name="Isberg S.R."/>
            <person name="Miles L.G."/>
            <person name="Chong A.Y."/>
            <person name="Gongora J."/>
            <person name="Dalzell P."/>
            <person name="Moran C."/>
            <person name="Bed'hom B."/>
            <person name="Abzhanov A."/>
            <person name="Burgess S.C."/>
            <person name="Cooksey A.M."/>
            <person name="Castoe T.A."/>
            <person name="Crawford N.G."/>
            <person name="Densmore L.D."/>
            <person name="Drew J.C."/>
            <person name="Edwards S.V."/>
            <person name="Faircloth B.C."/>
            <person name="Fujita M.K."/>
            <person name="Greenwold M.J."/>
            <person name="Hoffmann F.G."/>
            <person name="Howard J.M."/>
            <person name="Iguchi T."/>
            <person name="Janes D.E."/>
            <person name="Khan S.Y."/>
            <person name="Kohno S."/>
            <person name="de Koning A.J."/>
            <person name="Lance S.L."/>
            <person name="McCarthy F.M."/>
            <person name="McCormack J.E."/>
            <person name="Merchant M.E."/>
            <person name="Peterson D.G."/>
            <person name="Pollock D.D."/>
            <person name="Pourmand N."/>
            <person name="Raney B.J."/>
            <person name="Roessler K.A."/>
            <person name="Sanford J.R."/>
            <person name="Sawyer R.H."/>
            <person name="Schmidt C.J."/>
            <person name="Triplett E.W."/>
            <person name="Tuberville T.D."/>
            <person name="Venegas-Anaya M."/>
            <person name="Howard J.T."/>
            <person name="Jarvis E.D."/>
            <person name="Guillette L.J.Jr."/>
            <person name="Glenn T.C."/>
            <person name="Green R.E."/>
            <person name="Ray D.A."/>
        </authorList>
    </citation>
    <scope>NUCLEOTIDE SEQUENCE [LARGE SCALE GENOMIC DNA]</scope>
    <source>
        <strain evidence="19">KSC_2009_1</strain>
    </source>
</reference>
<dbReference type="PROSITE" id="PS01285">
    <property type="entry name" value="FA58C_1"/>
    <property type="match status" value="1"/>
</dbReference>
<keyword evidence="9 13" id="KW-0472">Membrane</keyword>
<dbReference type="InterPro" id="IPR002181">
    <property type="entry name" value="Fibrinogen_a/b/g_C_dom"/>
</dbReference>
<dbReference type="Pfam" id="PF02210">
    <property type="entry name" value="Laminin_G_2"/>
    <property type="match status" value="4"/>
</dbReference>
<keyword evidence="10 12" id="KW-1015">Disulfide bond</keyword>
<dbReference type="Gene3D" id="2.10.25.10">
    <property type="entry name" value="Laminin"/>
    <property type="match status" value="2"/>
</dbReference>
<dbReference type="PANTHER" id="PTHR15036:SF46">
    <property type="entry name" value="CONTACTIN-ASSOCIATED PROTEIN-LIKE 5"/>
    <property type="match status" value="1"/>
</dbReference>
<proteinExistence type="inferred from homology"/>
<feature type="domain" description="EGF-like" evidence="17">
    <location>
        <begin position="985"/>
        <end position="1023"/>
    </location>
</feature>
<feature type="domain" description="F5/8 type C" evidence="15">
    <location>
        <begin position="23"/>
        <end position="176"/>
    </location>
</feature>
<keyword evidence="5 13" id="KW-0812">Transmembrane</keyword>
<protein>
    <submittedName>
        <fullName evidence="19">Contactin-associated protein-like 2 isoform B</fullName>
    </submittedName>
</protein>
<dbReference type="FunFam" id="2.60.120.260:FF:000016">
    <property type="entry name" value="Contactin-associated protein-like 4 isoform 1"/>
    <property type="match status" value="1"/>
</dbReference>
<feature type="domain" description="Laminin G" evidence="16">
    <location>
        <begin position="182"/>
        <end position="363"/>
    </location>
</feature>
<dbReference type="SMART" id="SM00231">
    <property type="entry name" value="FA58C"/>
    <property type="match status" value="1"/>
</dbReference>
<dbReference type="SMART" id="SM00282">
    <property type="entry name" value="LamG"/>
    <property type="match status" value="4"/>
</dbReference>
<dbReference type="Gene3D" id="2.60.120.200">
    <property type="match status" value="4"/>
</dbReference>
<comment type="subcellular location">
    <subcellularLocation>
        <location evidence="2">Membrane</location>
        <topology evidence="2">Single-pass type I membrane protein</topology>
    </subcellularLocation>
</comment>
<dbReference type="PROSITE" id="PS50026">
    <property type="entry name" value="EGF_3"/>
    <property type="match status" value="2"/>
</dbReference>
<accession>A0A151M141</accession>
<feature type="domain" description="Fibrinogen C-terminal" evidence="18">
    <location>
        <begin position="585"/>
        <end position="637"/>
    </location>
</feature>
<keyword evidence="7" id="KW-0677">Repeat</keyword>
<dbReference type="CDD" id="cd00054">
    <property type="entry name" value="EGF_CA"/>
    <property type="match status" value="2"/>
</dbReference>
<feature type="domain" description="Laminin G" evidence="16">
    <location>
        <begin position="1045"/>
        <end position="1226"/>
    </location>
</feature>
<dbReference type="InterPro" id="IPR000742">
    <property type="entry name" value="EGF"/>
</dbReference>
<keyword evidence="6 14" id="KW-0732">Signal</keyword>
<evidence type="ECO:0000256" key="8">
    <source>
        <dbReference type="ARBA" id="ARBA00022989"/>
    </source>
</evidence>
<dbReference type="Pfam" id="PF00754">
    <property type="entry name" value="F5_F8_type_C"/>
    <property type="match status" value="1"/>
</dbReference>
<dbReference type="GO" id="GO:0016020">
    <property type="term" value="C:membrane"/>
    <property type="evidence" value="ECO:0007669"/>
    <property type="project" value="UniProtKB-SubCell"/>
</dbReference>
<dbReference type="Pfam" id="PF00008">
    <property type="entry name" value="EGF"/>
    <property type="match status" value="1"/>
</dbReference>
<dbReference type="PANTHER" id="PTHR15036">
    <property type="entry name" value="PIKACHURIN-LIKE PROTEIN"/>
    <property type="match status" value="1"/>
</dbReference>
<dbReference type="SUPFAM" id="SSF56496">
    <property type="entry name" value="Fibrinogen C-terminal domain-like"/>
    <property type="match status" value="1"/>
</dbReference>
<dbReference type="SUPFAM" id="SSF49785">
    <property type="entry name" value="Galactose-binding domain-like"/>
    <property type="match status" value="1"/>
</dbReference>
<evidence type="ECO:0000259" key="15">
    <source>
        <dbReference type="PROSITE" id="PS50022"/>
    </source>
</evidence>
<dbReference type="InterPro" id="IPR036056">
    <property type="entry name" value="Fibrinogen-like_C"/>
</dbReference>
<sequence>MDAAPKLFSALTLLLVGSWHLGSTASNYNCDDALVSSLPPTAFDSSSEFLNAHSPSFAKLNRRDGAGGWSPLESNQQQWLQIDLGDRLEIAGVATQGRYGSSDWVTSYTLMFSDTGRNWKQYRQEDSIWVFIGNTNADSVVEHKFLHSMKARFLRFIPLKWNPNGRIGLRVEVYGCSYKSDIADFDGRSSLLYRFNQKLMSTFKDVVSLKFKSMQGDGVLFHGEGQRGDYITLELQKGKLSLHINLGDAKLRFSNSHTSVTLGSLLDDQHWHSVLIERFNKQVNFTVDKHTQHFRTKGDSDHLDIDYELSFGGIPVPGKPGTFLKKNFHGCIENLYYNGVNIIDLAKRRKPQIYTVGNVTFSCSEPQIVPITFVSSSSSYLLLPGTPQIDGLSVSFQFRTWNKDGLLLSTMLSEGSGTLLLSLHDGRLMLVIQKASETLVEINEGSNLHDGLWHSVNINARRNRITLMLDNDVASATHATTASPIFSGDSYYFGGCTDNFTDSQCLNPITAFQGCMRLIFIDNQPKDLILVQQGSLGNFSDLHIDLCGIKDRCLPNYCEHGGKCSQSWTTFYCDCSETGYMGATCHNSIYEQSCEGYRHKGKTSGFFHIDSDGSGPLGPLWVYCNITEDKIWTAVQHNNTELNRVHGANPEKPYTMYLSYNGSMEQLEAMINSAEHCEQEAAYYCKKSRLLNTPRQECTLVFTKLVSCSLVFPSPTFHPDGIPFAWWVGRANMKHFYWGGSLPEVQQCACGLEESCLDMRYFCNCDADKEEWANDTGLLSFKDHLPVTQIVITDTNRSDSEAVWRIGPLRCHGDRQFWNAASFNTEASYLLFPPFHAEFSADISFFFKTTAVAGVFLENLGIKDFIRVEINSPKEITFSIDVGNGPTGITVQSPTALNDNQWHYVRAERNLKQTSLQVDNLPKKILDAPAGGNFRLQLNSQLFVGARASRQRGFLGCIRSLHLNGQKLDLEERAKITPGVTPGCPGHCSSYGNLCHNGGKCVEKYNGSSCDCTNSAYEGPFCKEEVSALFEAGTSITYVFQEPYPVTKNASTSSSAIYADAVMPKENIALSFLTAHAPSLLLYINTYFHEYLAVILSKNGSLQVRYRLSKDGLLIFTIDSGNFANREMHHVKINREGKELVIQVDQVLKVKHNFSEIDFRAIKSLSLGKVTDSLGLDSDISKANSYGFIGCLSSVRYNHIAPLKAALRHPSVAPVTVKGTLTESSCRSIIEADVNTVTTVYSSSDPFGKTDEREPLTNAVRSDSAVIGGVIAVVIFIIFCIVAIMSRFLYQHKQTHRSNQAKEKEYPENLDRSFKTDIDLQNTVSECKREYFI</sequence>
<evidence type="ECO:0000256" key="3">
    <source>
        <dbReference type="ARBA" id="ARBA00010241"/>
    </source>
</evidence>
<feature type="transmembrane region" description="Helical" evidence="13">
    <location>
        <begin position="1265"/>
        <end position="1290"/>
    </location>
</feature>
<dbReference type="Proteomes" id="UP000050525">
    <property type="component" value="Unassembled WGS sequence"/>
</dbReference>
<dbReference type="PROSITE" id="PS50025">
    <property type="entry name" value="LAM_G_DOMAIN"/>
    <property type="match status" value="4"/>
</dbReference>
<keyword evidence="4 11" id="KW-0245">EGF-like domain</keyword>
<comment type="caution">
    <text evidence="11">Lacks conserved residue(s) required for the propagation of feature annotation.</text>
</comment>
<keyword evidence="8 13" id="KW-1133">Transmembrane helix</keyword>
<evidence type="ECO:0000256" key="5">
    <source>
        <dbReference type="ARBA" id="ARBA00022692"/>
    </source>
</evidence>
<dbReference type="CDD" id="cd00110">
    <property type="entry name" value="LamG"/>
    <property type="match status" value="4"/>
</dbReference>
<name>A0A151M141_ALLMI</name>
<evidence type="ECO:0000256" key="14">
    <source>
        <dbReference type="SAM" id="SignalP"/>
    </source>
</evidence>
<evidence type="ECO:0000259" key="17">
    <source>
        <dbReference type="PROSITE" id="PS50026"/>
    </source>
</evidence>
<evidence type="ECO:0000256" key="1">
    <source>
        <dbReference type="ARBA" id="ARBA00003165"/>
    </source>
</evidence>
<feature type="domain" description="Laminin G" evidence="16">
    <location>
        <begin position="370"/>
        <end position="547"/>
    </location>
</feature>
<comment type="caution">
    <text evidence="19">The sequence shown here is derived from an EMBL/GenBank/DDBJ whole genome shotgun (WGS) entry which is preliminary data.</text>
</comment>
<evidence type="ECO:0000259" key="16">
    <source>
        <dbReference type="PROSITE" id="PS50025"/>
    </source>
</evidence>
<evidence type="ECO:0000256" key="11">
    <source>
        <dbReference type="PROSITE-ProRule" id="PRU00076"/>
    </source>
</evidence>
<evidence type="ECO:0000259" key="18">
    <source>
        <dbReference type="PROSITE" id="PS51406"/>
    </source>
</evidence>
<dbReference type="PROSITE" id="PS51406">
    <property type="entry name" value="FIBRINOGEN_C_2"/>
    <property type="match status" value="1"/>
</dbReference>
<dbReference type="InterPro" id="IPR050372">
    <property type="entry name" value="Neurexin-related_CASP"/>
</dbReference>
<dbReference type="FunFam" id="2.60.120.200:FF:000026">
    <property type="entry name" value="contactin-associated protein-like 4 isoform X1"/>
    <property type="match status" value="1"/>
</dbReference>
<dbReference type="eggNOG" id="KOG3516">
    <property type="taxonomic scope" value="Eukaryota"/>
</dbReference>
<dbReference type="STRING" id="8496.A0A151M141"/>
<dbReference type="InterPro" id="IPR013320">
    <property type="entry name" value="ConA-like_dom_sf"/>
</dbReference>
<comment type="function">
    <text evidence="1">May play a role in the correct development and proper functioning of the peripheral and central nervous system and be involved in cell adhesion and intercellular communication.</text>
</comment>
<keyword evidence="20" id="KW-1185">Reference proteome</keyword>
<dbReference type="Gene3D" id="2.60.120.260">
    <property type="entry name" value="Galactose-binding domain-like"/>
    <property type="match status" value="1"/>
</dbReference>
<feature type="chain" id="PRO_5007584668" evidence="14">
    <location>
        <begin position="27"/>
        <end position="1333"/>
    </location>
</feature>
<comment type="similarity">
    <text evidence="3">Belongs to the neurexin family.</text>
</comment>
<evidence type="ECO:0000256" key="9">
    <source>
        <dbReference type="ARBA" id="ARBA00023136"/>
    </source>
</evidence>
<evidence type="ECO:0000256" key="6">
    <source>
        <dbReference type="ARBA" id="ARBA00022729"/>
    </source>
</evidence>
<evidence type="ECO:0000313" key="20">
    <source>
        <dbReference type="Proteomes" id="UP000050525"/>
    </source>
</evidence>
<gene>
    <name evidence="19" type="primary">CNTNAP2</name>
    <name evidence="19" type="ORF">Y1Q_0011785</name>
</gene>
<dbReference type="EMBL" id="AKHW03006853">
    <property type="protein sequence ID" value="KYO18229.1"/>
    <property type="molecule type" value="Genomic_DNA"/>
</dbReference>
<dbReference type="CDD" id="cd00057">
    <property type="entry name" value="FA58C"/>
    <property type="match status" value="1"/>
</dbReference>
<organism evidence="19 20">
    <name type="scientific">Alligator mississippiensis</name>
    <name type="common">American alligator</name>
    <dbReference type="NCBI Taxonomy" id="8496"/>
    <lineage>
        <taxon>Eukaryota</taxon>
        <taxon>Metazoa</taxon>
        <taxon>Chordata</taxon>
        <taxon>Craniata</taxon>
        <taxon>Vertebrata</taxon>
        <taxon>Euteleostomi</taxon>
        <taxon>Archelosauria</taxon>
        <taxon>Archosauria</taxon>
        <taxon>Crocodylia</taxon>
        <taxon>Alligatoridae</taxon>
        <taxon>Alligatorinae</taxon>
        <taxon>Alligator</taxon>
    </lineage>
</organism>
<feature type="domain" description="EGF-like" evidence="17">
    <location>
        <begin position="549"/>
        <end position="586"/>
    </location>
</feature>
<feature type="domain" description="Laminin G" evidence="16">
    <location>
        <begin position="819"/>
        <end position="984"/>
    </location>
</feature>
<evidence type="ECO:0000256" key="7">
    <source>
        <dbReference type="ARBA" id="ARBA00022737"/>
    </source>
</evidence>
<dbReference type="PROSITE" id="PS01286">
    <property type="entry name" value="FA58C_2"/>
    <property type="match status" value="1"/>
</dbReference>
<evidence type="ECO:0000256" key="13">
    <source>
        <dbReference type="SAM" id="Phobius"/>
    </source>
</evidence>